<dbReference type="EMBL" id="FNIE01000008">
    <property type="protein sequence ID" value="SDO19916.1"/>
    <property type="molecule type" value="Genomic_DNA"/>
</dbReference>
<name>A0A1H0HL28_9ACTN</name>
<dbReference type="OrthoDB" id="9797252at2"/>
<dbReference type="Gene3D" id="3.40.50.150">
    <property type="entry name" value="Vaccinia Virus protein VP39"/>
    <property type="match status" value="1"/>
</dbReference>
<dbReference type="InterPro" id="IPR041698">
    <property type="entry name" value="Methyltransf_25"/>
</dbReference>
<dbReference type="PANTHER" id="PTHR44942:SF4">
    <property type="entry name" value="METHYLTRANSFERASE TYPE 11 DOMAIN-CONTAINING PROTEIN"/>
    <property type="match status" value="1"/>
</dbReference>
<feature type="domain" description="Methyltransferase" evidence="3">
    <location>
        <begin position="46"/>
        <end position="131"/>
    </location>
</feature>
<keyword evidence="5" id="KW-1185">Reference proteome</keyword>
<keyword evidence="1 4" id="KW-0489">Methyltransferase</keyword>
<dbReference type="Proteomes" id="UP000199341">
    <property type="component" value="Unassembled WGS sequence"/>
</dbReference>
<dbReference type="RefSeq" id="WP_093785664.1">
    <property type="nucleotide sequence ID" value="NZ_FNIE01000008.1"/>
</dbReference>
<dbReference type="SUPFAM" id="SSF53335">
    <property type="entry name" value="S-adenosyl-L-methionine-dependent methyltransferases"/>
    <property type="match status" value="1"/>
</dbReference>
<protein>
    <submittedName>
        <fullName evidence="4">Methyltransferase domain-containing protein</fullName>
    </submittedName>
</protein>
<dbReference type="CDD" id="cd02440">
    <property type="entry name" value="AdoMet_MTases"/>
    <property type="match status" value="1"/>
</dbReference>
<dbReference type="Pfam" id="PF13649">
    <property type="entry name" value="Methyltransf_25"/>
    <property type="match status" value="1"/>
</dbReference>
<sequence length="251" mass="27403">MTLPKYHLDRARAQSFGSDSEQYDRYRPSPPDALVDDLVALRAVDVLDVGCGTGKVAVALAGRGMRVLGVEVDGRMADVTRAHGVPVEVASFESWDAAGRRFDLITCSDAWHWIDPVVGSEKAAALLRPGGTLALFWSSYLLEASVEAVFQRIYDEHAPKARTHSYEPLQARSEPFEPIAAFGPVETRTYRWDTTVSATEWVGLLATFSDHRALAPENLTALQAALYEAIEDVGGSMAVSRGVHAAFARRL</sequence>
<accession>A0A1H0HL28</accession>
<dbReference type="PANTHER" id="PTHR44942">
    <property type="entry name" value="METHYLTRANSF_11 DOMAIN-CONTAINING PROTEIN"/>
    <property type="match status" value="1"/>
</dbReference>
<evidence type="ECO:0000256" key="1">
    <source>
        <dbReference type="ARBA" id="ARBA00022603"/>
    </source>
</evidence>
<dbReference type="STRING" id="310781.SAMN05216259_108102"/>
<evidence type="ECO:0000256" key="2">
    <source>
        <dbReference type="ARBA" id="ARBA00022679"/>
    </source>
</evidence>
<dbReference type="GO" id="GO:0008168">
    <property type="term" value="F:methyltransferase activity"/>
    <property type="evidence" value="ECO:0007669"/>
    <property type="project" value="UniProtKB-KW"/>
</dbReference>
<dbReference type="InterPro" id="IPR029063">
    <property type="entry name" value="SAM-dependent_MTases_sf"/>
</dbReference>
<gene>
    <name evidence="4" type="ORF">SAMN05216259_108102</name>
</gene>
<dbReference type="GO" id="GO:0032259">
    <property type="term" value="P:methylation"/>
    <property type="evidence" value="ECO:0007669"/>
    <property type="project" value="UniProtKB-KW"/>
</dbReference>
<dbReference type="InterPro" id="IPR051052">
    <property type="entry name" value="Diverse_substrate_MTase"/>
</dbReference>
<evidence type="ECO:0000313" key="5">
    <source>
        <dbReference type="Proteomes" id="UP000199341"/>
    </source>
</evidence>
<reference evidence="4 5" key="1">
    <citation type="submission" date="2016-10" db="EMBL/GenBank/DDBJ databases">
        <authorList>
            <person name="de Groot N.N."/>
        </authorList>
    </citation>
    <scope>NUCLEOTIDE SEQUENCE [LARGE SCALE GENOMIC DNA]</scope>
    <source>
        <strain evidence="4 5">CGMCC 4.2022</strain>
    </source>
</reference>
<proteinExistence type="predicted"/>
<evidence type="ECO:0000259" key="3">
    <source>
        <dbReference type="Pfam" id="PF13649"/>
    </source>
</evidence>
<evidence type="ECO:0000313" key="4">
    <source>
        <dbReference type="EMBL" id="SDO19916.1"/>
    </source>
</evidence>
<organism evidence="4 5">
    <name type="scientific">Actinacidiphila guanduensis</name>
    <dbReference type="NCBI Taxonomy" id="310781"/>
    <lineage>
        <taxon>Bacteria</taxon>
        <taxon>Bacillati</taxon>
        <taxon>Actinomycetota</taxon>
        <taxon>Actinomycetes</taxon>
        <taxon>Kitasatosporales</taxon>
        <taxon>Streptomycetaceae</taxon>
        <taxon>Actinacidiphila</taxon>
    </lineage>
</organism>
<keyword evidence="2 4" id="KW-0808">Transferase</keyword>
<dbReference type="AlphaFoldDB" id="A0A1H0HL28"/>